<sequence length="122" mass="14040">MAMASLTSVKLAPPPAWNSVCVFALSVFNTDCTCRRRLSLSTEPAVCMAFFSGFLLFFRAPLVALGPILLYSPWLSLLFWIPFRSFWRDRQAYTIPFCARRISPRLTDYRRPVWDHSLTSEP</sequence>
<organism evidence="2 3">
    <name type="scientific">Puccinia graminis f. sp. tritici</name>
    <dbReference type="NCBI Taxonomy" id="56615"/>
    <lineage>
        <taxon>Eukaryota</taxon>
        <taxon>Fungi</taxon>
        <taxon>Dikarya</taxon>
        <taxon>Basidiomycota</taxon>
        <taxon>Pucciniomycotina</taxon>
        <taxon>Pucciniomycetes</taxon>
        <taxon>Pucciniales</taxon>
        <taxon>Pucciniaceae</taxon>
        <taxon>Puccinia</taxon>
    </lineage>
</organism>
<evidence type="ECO:0000313" key="2">
    <source>
        <dbReference type="EMBL" id="KAA1072208.1"/>
    </source>
</evidence>
<feature type="transmembrane region" description="Helical" evidence="1">
    <location>
        <begin position="68"/>
        <end position="87"/>
    </location>
</feature>
<proteinExistence type="predicted"/>
<evidence type="ECO:0000313" key="3">
    <source>
        <dbReference type="Proteomes" id="UP000324748"/>
    </source>
</evidence>
<name>A0A5B0M8B8_PUCGR</name>
<protein>
    <submittedName>
        <fullName evidence="2">Uncharacterized protein</fullName>
    </submittedName>
</protein>
<gene>
    <name evidence="2" type="ORF">PGT21_030377</name>
</gene>
<keyword evidence="3" id="KW-1185">Reference proteome</keyword>
<dbReference type="Proteomes" id="UP000324748">
    <property type="component" value="Unassembled WGS sequence"/>
</dbReference>
<accession>A0A5B0M8B8</accession>
<keyword evidence="1" id="KW-1133">Transmembrane helix</keyword>
<reference evidence="2 3" key="1">
    <citation type="submission" date="2019-05" db="EMBL/GenBank/DDBJ databases">
        <title>Emergence of the Ug99 lineage of the wheat stem rust pathogen through somatic hybridization.</title>
        <authorList>
            <person name="Li F."/>
            <person name="Upadhyaya N.M."/>
            <person name="Sperschneider J."/>
            <person name="Matny O."/>
            <person name="Nguyen-Phuc H."/>
            <person name="Mago R."/>
            <person name="Raley C."/>
            <person name="Miller M.E."/>
            <person name="Silverstein K.A.T."/>
            <person name="Henningsen E."/>
            <person name="Hirsch C.D."/>
            <person name="Visser B."/>
            <person name="Pretorius Z.A."/>
            <person name="Steffenson B.J."/>
            <person name="Schwessinger B."/>
            <person name="Dodds P.N."/>
            <person name="Figueroa M."/>
        </authorList>
    </citation>
    <scope>NUCLEOTIDE SEQUENCE [LARGE SCALE GENOMIC DNA]</scope>
    <source>
        <strain evidence="2">21-0</strain>
    </source>
</reference>
<comment type="caution">
    <text evidence="2">The sequence shown here is derived from an EMBL/GenBank/DDBJ whole genome shotgun (WGS) entry which is preliminary data.</text>
</comment>
<keyword evidence="1" id="KW-0472">Membrane</keyword>
<dbReference type="EMBL" id="VSWC01000170">
    <property type="protein sequence ID" value="KAA1072208.1"/>
    <property type="molecule type" value="Genomic_DNA"/>
</dbReference>
<feature type="transmembrane region" description="Helical" evidence="1">
    <location>
        <begin position="45"/>
        <end position="62"/>
    </location>
</feature>
<evidence type="ECO:0000256" key="1">
    <source>
        <dbReference type="SAM" id="Phobius"/>
    </source>
</evidence>
<dbReference type="AlphaFoldDB" id="A0A5B0M8B8"/>
<keyword evidence="1" id="KW-0812">Transmembrane</keyword>